<evidence type="ECO:0000313" key="2">
    <source>
        <dbReference type="EMBL" id="THH40033.1"/>
    </source>
</evidence>
<accession>A0A4V3XLA0</accession>
<comment type="caution">
    <text evidence="2">The sequence shown here is derived from an EMBL/GenBank/DDBJ whole genome shotgun (WGS) entry which is preliminary data.</text>
</comment>
<dbReference type="Pfam" id="PF12867">
    <property type="entry name" value="DinB_2"/>
    <property type="match status" value="1"/>
</dbReference>
<dbReference type="RefSeq" id="WP_136459151.1">
    <property type="nucleotide sequence ID" value="NZ_SRSF01000003.1"/>
</dbReference>
<evidence type="ECO:0000313" key="3">
    <source>
        <dbReference type="Proteomes" id="UP000308528"/>
    </source>
</evidence>
<feature type="domain" description="DinB-like" evidence="1">
    <location>
        <begin position="29"/>
        <end position="145"/>
    </location>
</feature>
<dbReference type="InterPro" id="IPR034660">
    <property type="entry name" value="DinB/YfiT-like"/>
</dbReference>
<proteinExistence type="predicted"/>
<dbReference type="Proteomes" id="UP000308528">
    <property type="component" value="Unassembled WGS sequence"/>
</dbReference>
<keyword evidence="3" id="KW-1185">Reference proteome</keyword>
<dbReference type="InterPro" id="IPR024775">
    <property type="entry name" value="DinB-like"/>
</dbReference>
<dbReference type="AlphaFoldDB" id="A0A4V3XLA0"/>
<dbReference type="Gene3D" id="1.20.120.450">
    <property type="entry name" value="dinb family like domain"/>
    <property type="match status" value="1"/>
</dbReference>
<dbReference type="EMBL" id="SRSF01000003">
    <property type="protein sequence ID" value="THH40033.1"/>
    <property type="molecule type" value="Genomic_DNA"/>
</dbReference>
<sequence length="158" mass="17966">MQYTSALAHHVRTAFAGDNWTSVGFREKLADLTWQQATTRLGDHNSIAALVYHVGYYYTGMISVLRGGALEIPDKFSFDHPAITDEEDWRKLVNDTYAHVATFADLVEALPDERLADTFTDEKYGTVWRNLLGVLEHTYYHLGQISLLKKLIHQHEAA</sequence>
<protein>
    <submittedName>
        <fullName evidence="2">DinB family protein</fullName>
    </submittedName>
</protein>
<organism evidence="2 3">
    <name type="scientific">Neolewinella litorea</name>
    <dbReference type="NCBI Taxonomy" id="2562452"/>
    <lineage>
        <taxon>Bacteria</taxon>
        <taxon>Pseudomonadati</taxon>
        <taxon>Bacteroidota</taxon>
        <taxon>Saprospiria</taxon>
        <taxon>Saprospirales</taxon>
        <taxon>Lewinellaceae</taxon>
        <taxon>Neolewinella</taxon>
    </lineage>
</organism>
<dbReference type="SUPFAM" id="SSF109854">
    <property type="entry name" value="DinB/YfiT-like putative metalloenzymes"/>
    <property type="match status" value="1"/>
</dbReference>
<name>A0A4V3XLA0_9BACT</name>
<evidence type="ECO:0000259" key="1">
    <source>
        <dbReference type="Pfam" id="PF12867"/>
    </source>
</evidence>
<dbReference type="OrthoDB" id="9814103at2"/>
<reference evidence="2 3" key="1">
    <citation type="submission" date="2019-04" db="EMBL/GenBank/DDBJ databases">
        <title>Lewinella litorea sp. nov., isolated from a marine sand.</title>
        <authorList>
            <person name="Yoon J.-H."/>
        </authorList>
    </citation>
    <scope>NUCLEOTIDE SEQUENCE [LARGE SCALE GENOMIC DNA]</scope>
    <source>
        <strain evidence="2 3">HSMS-39</strain>
    </source>
</reference>
<gene>
    <name evidence="2" type="ORF">E4021_10545</name>
</gene>